<dbReference type="PANTHER" id="PTHR36302">
    <property type="entry name" value="BLR7088 PROTEIN"/>
    <property type="match status" value="1"/>
</dbReference>
<dbReference type="PANTHER" id="PTHR36302:SF1">
    <property type="entry name" value="COPPER CHAPERONE PCU(A)C"/>
    <property type="match status" value="1"/>
</dbReference>
<dbReference type="RefSeq" id="WP_179912563.1">
    <property type="nucleotide sequence ID" value="NZ_JACBYE010000007.1"/>
</dbReference>
<evidence type="ECO:0000313" key="3">
    <source>
        <dbReference type="Proteomes" id="UP000561011"/>
    </source>
</evidence>
<reference evidence="2 3" key="1">
    <citation type="submission" date="2020-07" db="EMBL/GenBank/DDBJ databases">
        <title>MOT database genomes.</title>
        <authorList>
            <person name="Joseph S."/>
            <person name="Aduse-Opoku J."/>
            <person name="Hashim A."/>
            <person name="Wade W."/>
            <person name="Curtis M."/>
        </authorList>
    </citation>
    <scope>NUCLEOTIDE SEQUENCE [LARGE SCALE GENOMIC DNA]</scope>
    <source>
        <strain evidence="2 3">DSM 100099</strain>
    </source>
</reference>
<feature type="region of interest" description="Disordered" evidence="1">
    <location>
        <begin position="1"/>
        <end position="24"/>
    </location>
</feature>
<dbReference type="SUPFAM" id="SSF110087">
    <property type="entry name" value="DR1885-like metal-binding protein"/>
    <property type="match status" value="1"/>
</dbReference>
<dbReference type="EMBL" id="JACBYE010000007">
    <property type="protein sequence ID" value="NYS92768.1"/>
    <property type="molecule type" value="Genomic_DNA"/>
</dbReference>
<dbReference type="Gene3D" id="2.60.40.1890">
    <property type="entry name" value="PCu(A)C copper chaperone"/>
    <property type="match status" value="1"/>
</dbReference>
<name>A0A853EV24_9MICO</name>
<dbReference type="InterPro" id="IPR058248">
    <property type="entry name" value="Lxx211020-like"/>
</dbReference>
<feature type="compositionally biased region" description="Basic and acidic residues" evidence="1">
    <location>
        <begin position="200"/>
        <end position="215"/>
    </location>
</feature>
<dbReference type="InterPro" id="IPR007410">
    <property type="entry name" value="LpqE-like"/>
</dbReference>
<feature type="compositionally biased region" description="Low complexity" evidence="1">
    <location>
        <begin position="216"/>
        <end position="234"/>
    </location>
</feature>
<evidence type="ECO:0000256" key="1">
    <source>
        <dbReference type="SAM" id="MobiDB-lite"/>
    </source>
</evidence>
<keyword evidence="3" id="KW-1185">Reference proteome</keyword>
<sequence length="234" mass="23652">MSARLFTSRRLTSSTRPGTPGRRHLPTVALSVAALVALAGCSSAESAPSGAGSAANGSAADSVSVDDPWVKAADSGMSAAFGEITNSGSEDVTVVSVTTPASTALELHETVENESGSMVMREKDGGFTVPAGGDLVLAPGGNHIMLMDLVEPVVAGDEVTFTLTFSDESTLDFTAPAKDYAGANETYEGDDMEGMESMEGMDHGGMDHGDMDHGDSGAATTTPGATDAPDAGDE</sequence>
<dbReference type="AlphaFoldDB" id="A0A853EV24"/>
<gene>
    <name evidence="2" type="ORF">HZZ10_04395</name>
</gene>
<comment type="caution">
    <text evidence="2">The sequence shown here is derived from an EMBL/GenBank/DDBJ whole genome shotgun (WGS) entry which is preliminary data.</text>
</comment>
<dbReference type="Pfam" id="PF04314">
    <property type="entry name" value="PCuAC"/>
    <property type="match status" value="1"/>
</dbReference>
<dbReference type="InterPro" id="IPR036182">
    <property type="entry name" value="PCuAC_sf"/>
</dbReference>
<organism evidence="2 3">
    <name type="scientific">Sanguibacter inulinus</name>
    <dbReference type="NCBI Taxonomy" id="60922"/>
    <lineage>
        <taxon>Bacteria</taxon>
        <taxon>Bacillati</taxon>
        <taxon>Actinomycetota</taxon>
        <taxon>Actinomycetes</taxon>
        <taxon>Micrococcales</taxon>
        <taxon>Sanguibacteraceae</taxon>
        <taxon>Sanguibacter</taxon>
    </lineage>
</organism>
<evidence type="ECO:0000313" key="2">
    <source>
        <dbReference type="EMBL" id="NYS92768.1"/>
    </source>
</evidence>
<feature type="compositionally biased region" description="Acidic residues" evidence="1">
    <location>
        <begin position="187"/>
        <end position="196"/>
    </location>
</feature>
<dbReference type="Proteomes" id="UP000561011">
    <property type="component" value="Unassembled WGS sequence"/>
</dbReference>
<feature type="region of interest" description="Disordered" evidence="1">
    <location>
        <begin position="182"/>
        <end position="234"/>
    </location>
</feature>
<protein>
    <submittedName>
        <fullName evidence="2">Copper chaperone PCu(A)C</fullName>
    </submittedName>
</protein>
<accession>A0A853EV24</accession>
<proteinExistence type="predicted"/>